<evidence type="ECO:0000313" key="3">
    <source>
        <dbReference type="Proteomes" id="UP001595791"/>
    </source>
</evidence>
<feature type="transmembrane region" description="Helical" evidence="1">
    <location>
        <begin position="30"/>
        <end position="46"/>
    </location>
</feature>
<evidence type="ECO:0000313" key="2">
    <source>
        <dbReference type="EMBL" id="MFC4158228.1"/>
    </source>
</evidence>
<accession>A0ABV8MMA6</accession>
<keyword evidence="1" id="KW-1133">Transmembrane helix</keyword>
<feature type="transmembrane region" description="Helical" evidence="1">
    <location>
        <begin position="53"/>
        <end position="71"/>
    </location>
</feature>
<dbReference type="RefSeq" id="WP_378160675.1">
    <property type="nucleotide sequence ID" value="NZ_JBHSBU010000001.1"/>
</dbReference>
<reference evidence="3" key="1">
    <citation type="journal article" date="2019" name="Int. J. Syst. Evol. Microbiol.">
        <title>The Global Catalogue of Microorganisms (GCM) 10K type strain sequencing project: providing services to taxonomists for standard genome sequencing and annotation.</title>
        <authorList>
            <consortium name="The Broad Institute Genomics Platform"/>
            <consortium name="The Broad Institute Genome Sequencing Center for Infectious Disease"/>
            <person name="Wu L."/>
            <person name="Ma J."/>
        </authorList>
    </citation>
    <scope>NUCLEOTIDE SEQUENCE [LARGE SCALE GENOMIC DNA]</scope>
    <source>
        <strain evidence="3">LMG 29894</strain>
    </source>
</reference>
<keyword evidence="3" id="KW-1185">Reference proteome</keyword>
<gene>
    <name evidence="2" type="ORF">ACFOW7_02535</name>
</gene>
<sequence>MRNTAFPAVLIVIGSLWLLAATDLLPTTSVLVSVGLVAVGVVQLLLDGVNKSTVVAAPMWMLSGGLFYGIAQRSITLSVAGAIAMIVLGLLLLLARLPAIPERRQSADGKPSDGTTSPWSQ</sequence>
<dbReference type="Proteomes" id="UP001595791">
    <property type="component" value="Unassembled WGS sequence"/>
</dbReference>
<evidence type="ECO:0000256" key="1">
    <source>
        <dbReference type="SAM" id="Phobius"/>
    </source>
</evidence>
<name>A0ABV8MMA6_9NEIS</name>
<organism evidence="2 3">
    <name type="scientific">Chitinimonas lacunae</name>
    <dbReference type="NCBI Taxonomy" id="1963018"/>
    <lineage>
        <taxon>Bacteria</taxon>
        <taxon>Pseudomonadati</taxon>
        <taxon>Pseudomonadota</taxon>
        <taxon>Betaproteobacteria</taxon>
        <taxon>Neisseriales</taxon>
        <taxon>Chitinibacteraceae</taxon>
        <taxon>Chitinimonas</taxon>
    </lineage>
</organism>
<dbReference type="EMBL" id="JBHSBU010000001">
    <property type="protein sequence ID" value="MFC4158228.1"/>
    <property type="molecule type" value="Genomic_DNA"/>
</dbReference>
<comment type="caution">
    <text evidence="2">The sequence shown here is derived from an EMBL/GenBank/DDBJ whole genome shotgun (WGS) entry which is preliminary data.</text>
</comment>
<keyword evidence="1" id="KW-0812">Transmembrane</keyword>
<feature type="transmembrane region" description="Helical" evidence="1">
    <location>
        <begin position="77"/>
        <end position="95"/>
    </location>
</feature>
<keyword evidence="1" id="KW-0472">Membrane</keyword>
<evidence type="ECO:0008006" key="4">
    <source>
        <dbReference type="Google" id="ProtNLM"/>
    </source>
</evidence>
<proteinExistence type="predicted"/>
<protein>
    <recommendedName>
        <fullName evidence="4">SPW repeat-containing protein</fullName>
    </recommendedName>
</protein>